<evidence type="ECO:0000313" key="3">
    <source>
        <dbReference type="Proteomes" id="UP000631181"/>
    </source>
</evidence>
<proteinExistence type="predicted"/>
<gene>
    <name evidence="2" type="ORF">PECM_005799</name>
</gene>
<feature type="transmembrane region" description="Helical" evidence="1">
    <location>
        <begin position="57"/>
        <end position="76"/>
    </location>
</feature>
<dbReference type="EMBL" id="WIWV01000042">
    <property type="protein sequence ID" value="KAF7716374.1"/>
    <property type="molecule type" value="Genomic_DNA"/>
</dbReference>
<keyword evidence="1" id="KW-0472">Membrane</keyword>
<dbReference type="PANTHER" id="PTHR36587">
    <property type="entry name" value="EXPRESSION SITE-ASSOCIATED GENE 3 (ESAG3)-LIKE PROTEIN"/>
    <property type="match status" value="1"/>
</dbReference>
<keyword evidence="3" id="KW-1185">Reference proteome</keyword>
<organism evidence="2 3">
    <name type="scientific">Penicillium ucsense</name>
    <dbReference type="NCBI Taxonomy" id="2839758"/>
    <lineage>
        <taxon>Eukaryota</taxon>
        <taxon>Fungi</taxon>
        <taxon>Dikarya</taxon>
        <taxon>Ascomycota</taxon>
        <taxon>Pezizomycotina</taxon>
        <taxon>Eurotiomycetes</taxon>
        <taxon>Eurotiomycetidae</taxon>
        <taxon>Eurotiales</taxon>
        <taxon>Aspergillaceae</taxon>
        <taxon>Penicillium</taxon>
    </lineage>
</organism>
<dbReference type="CDD" id="cd22997">
    <property type="entry name" value="GT_LH"/>
    <property type="match status" value="1"/>
</dbReference>
<keyword evidence="1" id="KW-0812">Transmembrane</keyword>
<evidence type="ECO:0000313" key="2">
    <source>
        <dbReference type="EMBL" id="KAF7716374.1"/>
    </source>
</evidence>
<name>A0A8J8W3K8_9EURO</name>
<keyword evidence="1" id="KW-1133">Transmembrane helix</keyword>
<sequence length="565" mass="63464">MYCKAVTSLSDPKNQKISGIPGKLSIAAPFPESLFVGSRTNSMQFSSLTNRLSRWQWAGLASVFIIAFITAFQYPVSPQVRDPVPISNEGSESAGEHASPATPQVVSKFHLLAPASGFHFRLCRLLASAMALGYPVPTLNGWMKEGELDASKTHLAKVRTVMHYLNNLPPSSDDDLVLMIDGYDVVFQIPADVLIERYFDVINKANDRLAMRFKGKFEKEEDMPRLSILFGPEKACYPPEQNRIGCWAIPRKLDIPLGAYGPLDGNYAHNVPIWLNSGTIMGPVKDMRLMFAATLDLIAKRYSREGDWSDSDQLYMSEVWGMQEYSRTIAEYQEYFHGDIDINTIWPTDYEKVLPDIAPGQRTEYHIGIDHWSSLFQTRAGSDHVLDMLTFDQFHEQDNATTYATVHKNAASLPNFKPFTIDLPANLASSITRILRMIEPVVGTVPSITQIRLETNLVSKEVYGMFHSTGGKDYLDKLWDQSWFYPYVRPLIEAMVPRVSEQPIGTADGRIWVSSHKLAVNSTEAHSVADAGAWADIDGGWLTWDHLCGKFEKEVFEGYTPPMDD</sequence>
<accession>A0A8J8W3K8</accession>
<comment type="caution">
    <text evidence="2">The sequence shown here is derived from an EMBL/GenBank/DDBJ whole genome shotgun (WGS) entry which is preliminary data.</text>
</comment>
<dbReference type="PANTHER" id="PTHR36587:SF2">
    <property type="entry name" value="EXPRESSION SITE-ASSOCIATED GENE 3 (ESAG3)-LIKE PROTEIN"/>
    <property type="match status" value="1"/>
</dbReference>
<protein>
    <submittedName>
        <fullName evidence="2">Uncharacterized protein</fullName>
    </submittedName>
</protein>
<dbReference type="AlphaFoldDB" id="A0A8J8W3K8"/>
<reference evidence="2" key="1">
    <citation type="journal article" date="2020" name="Front. Microbiol.">
        <title>Gene regulatory networks of Penicillium echinulatum 2HH and Penicillium oxalicum 114-2 inferred by a computational biology approach.</title>
        <authorList>
            <person name="Lenz A.R."/>
            <person name="Galan-Vasquez E."/>
            <person name="Balbinot E."/>
            <person name="De Abreu F.P."/>
            <person name="De Oliveira N.S."/>
            <person name="Da Rosa L.O."/>
            <person name="De Avila E Silva S."/>
            <person name="Camassola M."/>
            <person name="Dillon A.J.P."/>
            <person name="Perez-Rueda E."/>
        </authorList>
    </citation>
    <scope>NUCLEOTIDE SEQUENCE</scope>
    <source>
        <strain evidence="2">S1M29</strain>
    </source>
</reference>
<dbReference type="Proteomes" id="UP000631181">
    <property type="component" value="Unassembled WGS sequence"/>
</dbReference>
<dbReference type="OrthoDB" id="422736at2759"/>
<evidence type="ECO:0000256" key="1">
    <source>
        <dbReference type="SAM" id="Phobius"/>
    </source>
</evidence>